<protein>
    <submittedName>
        <fullName evidence="2">Spore coat protein I</fullName>
    </submittedName>
</protein>
<proteinExistence type="predicted"/>
<dbReference type="AlphaFoldDB" id="A0A916K233"/>
<dbReference type="PANTHER" id="PTHR39179:SF3">
    <property type="entry name" value="COTS-RELATED PROTEIN"/>
    <property type="match status" value="1"/>
</dbReference>
<dbReference type="Pfam" id="PF01636">
    <property type="entry name" value="APH"/>
    <property type="match status" value="1"/>
</dbReference>
<dbReference type="PANTHER" id="PTHR39179">
    <property type="entry name" value="SPORE COAT PROTEIN I"/>
    <property type="match status" value="1"/>
</dbReference>
<name>A0A916K233_9BACL</name>
<keyword evidence="2" id="KW-0167">Capsid protein</keyword>
<evidence type="ECO:0000313" key="3">
    <source>
        <dbReference type="Proteomes" id="UP000693672"/>
    </source>
</evidence>
<dbReference type="InterPro" id="IPR002575">
    <property type="entry name" value="Aminoglycoside_PTrfase"/>
</dbReference>
<evidence type="ECO:0000313" key="2">
    <source>
        <dbReference type="EMBL" id="CAG7630430.1"/>
    </source>
</evidence>
<sequence length="389" mass="46184">MMVSFILILLWVAMYRRLWRNQGDLSIGGICQEGSFAHTLYMYVNTVLGKSLQAMEARKLEKLLRQVQSEFGFQIRSWNLVKHIADSSLVARIIAKDGKSYMLKSLFIPAERQRFIVESERRLAQEGVKLARPISTLSKHPFILYNETPYVLYEWIKGKTGQLRDRSDLVALTQVMARLHRRSVRVVYPDDIMPYEHVRWEKEYRDRIDSLKSWAQSHQTPSSPQESMIQRYLPFFEHVAEVALEQLLASDYDNYMNGQVAAKCLIHGDFHQKNLIKHKGQWVLIDFEDVRYDFPSKDLLRLYSMYTRFHPFDTKTFNSMMETYFRHHPLPAGAKRLMLTDFLFPHIVERTLRKQVYASMKTEMLKHWLKQEKRKAMYVSLILSHKQWH</sequence>
<dbReference type="Proteomes" id="UP000693672">
    <property type="component" value="Unassembled WGS sequence"/>
</dbReference>
<dbReference type="GO" id="GO:0042601">
    <property type="term" value="C:endospore-forming forespore"/>
    <property type="evidence" value="ECO:0007669"/>
    <property type="project" value="TreeGrafter"/>
</dbReference>
<comment type="caution">
    <text evidence="2">The sequence shown here is derived from an EMBL/GenBank/DDBJ whole genome shotgun (WGS) entry which is preliminary data.</text>
</comment>
<keyword evidence="2" id="KW-0946">Virion</keyword>
<dbReference type="InterPro" id="IPR047175">
    <property type="entry name" value="CotS-like"/>
</dbReference>
<accession>A0A916K233</accession>
<organism evidence="2 3">
    <name type="scientific">Paenibacillus solanacearum</name>
    <dbReference type="NCBI Taxonomy" id="2048548"/>
    <lineage>
        <taxon>Bacteria</taxon>
        <taxon>Bacillati</taxon>
        <taxon>Bacillota</taxon>
        <taxon>Bacilli</taxon>
        <taxon>Bacillales</taxon>
        <taxon>Paenibacillaceae</taxon>
        <taxon>Paenibacillus</taxon>
    </lineage>
</organism>
<gene>
    <name evidence="2" type="primary">cotI_1</name>
    <name evidence="2" type="ORF">PAESOLCIP111_03190</name>
</gene>
<reference evidence="2" key="1">
    <citation type="submission" date="2021-06" db="EMBL/GenBank/DDBJ databases">
        <authorList>
            <person name="Criscuolo A."/>
        </authorList>
    </citation>
    <scope>NUCLEOTIDE SEQUENCE</scope>
    <source>
        <strain evidence="2">CIP111600</strain>
    </source>
</reference>
<keyword evidence="3" id="KW-1185">Reference proteome</keyword>
<dbReference type="EMBL" id="CAJVAS010000013">
    <property type="protein sequence ID" value="CAG7630430.1"/>
    <property type="molecule type" value="Genomic_DNA"/>
</dbReference>
<feature type="domain" description="Aminoglycoside phosphotransferase" evidence="1">
    <location>
        <begin position="94"/>
        <end position="307"/>
    </location>
</feature>
<evidence type="ECO:0000259" key="1">
    <source>
        <dbReference type="Pfam" id="PF01636"/>
    </source>
</evidence>